<evidence type="ECO:0000313" key="2">
    <source>
        <dbReference type="Proteomes" id="UP000295684"/>
    </source>
</evidence>
<dbReference type="EMBL" id="SLWO01000003">
    <property type="protein sequence ID" value="TCO26883.1"/>
    <property type="molecule type" value="Genomic_DNA"/>
</dbReference>
<organism evidence="1 2">
    <name type="scientific">Pedobacter psychrotolerans</name>
    <dbReference type="NCBI Taxonomy" id="1843235"/>
    <lineage>
        <taxon>Bacteria</taxon>
        <taxon>Pseudomonadati</taxon>
        <taxon>Bacteroidota</taxon>
        <taxon>Sphingobacteriia</taxon>
        <taxon>Sphingobacteriales</taxon>
        <taxon>Sphingobacteriaceae</taxon>
        <taxon>Pedobacter</taxon>
    </lineage>
</organism>
<protein>
    <submittedName>
        <fullName evidence="1">Uncharacterized protein</fullName>
    </submittedName>
</protein>
<proteinExistence type="predicted"/>
<comment type="caution">
    <text evidence="1">The sequence shown here is derived from an EMBL/GenBank/DDBJ whole genome shotgun (WGS) entry which is preliminary data.</text>
</comment>
<name>A0A4R2HIT8_9SPHI</name>
<accession>A0A4R2HIT8</accession>
<evidence type="ECO:0000313" key="1">
    <source>
        <dbReference type="EMBL" id="TCO26883.1"/>
    </source>
</evidence>
<dbReference type="AlphaFoldDB" id="A0A4R2HIT8"/>
<dbReference type="Proteomes" id="UP000295684">
    <property type="component" value="Unassembled WGS sequence"/>
</dbReference>
<reference evidence="1 2" key="1">
    <citation type="submission" date="2019-03" db="EMBL/GenBank/DDBJ databases">
        <title>Genomic Encyclopedia of Type Strains, Phase IV (KMG-IV): sequencing the most valuable type-strain genomes for metagenomic binning, comparative biology and taxonomic classification.</title>
        <authorList>
            <person name="Goeker M."/>
        </authorList>
    </citation>
    <scope>NUCLEOTIDE SEQUENCE [LARGE SCALE GENOMIC DNA]</scope>
    <source>
        <strain evidence="1 2">DSM 103236</strain>
    </source>
</reference>
<gene>
    <name evidence="1" type="ORF">EV200_103215</name>
</gene>
<sequence>MPFQLKKTKALPLFQIKREASQPSCQADTLYYVIVYILTVQV</sequence>